<organism evidence="2 3">
    <name type="scientific">Arsenicitalea aurantiaca</name>
    <dbReference type="NCBI Taxonomy" id="1783274"/>
    <lineage>
        <taxon>Bacteria</taxon>
        <taxon>Pseudomonadati</taxon>
        <taxon>Pseudomonadota</taxon>
        <taxon>Alphaproteobacteria</taxon>
        <taxon>Hyphomicrobiales</taxon>
        <taxon>Devosiaceae</taxon>
        <taxon>Arsenicitalea</taxon>
    </lineage>
</organism>
<dbReference type="SUPFAM" id="SSF51735">
    <property type="entry name" value="NAD(P)-binding Rossmann-fold domains"/>
    <property type="match status" value="1"/>
</dbReference>
<dbReference type="Gene3D" id="3.40.50.720">
    <property type="entry name" value="NAD(P)-binding Rossmann-like Domain"/>
    <property type="match status" value="1"/>
</dbReference>
<evidence type="ECO:0000313" key="2">
    <source>
        <dbReference type="EMBL" id="RUT30350.1"/>
    </source>
</evidence>
<dbReference type="InterPro" id="IPR001509">
    <property type="entry name" value="Epimerase_deHydtase"/>
</dbReference>
<protein>
    <submittedName>
        <fullName evidence="2">Complex I NDUFA9 subunit family protein</fullName>
    </submittedName>
</protein>
<gene>
    <name evidence="2" type="ORF">EMQ25_13655</name>
</gene>
<keyword evidence="3" id="KW-1185">Reference proteome</keyword>
<evidence type="ECO:0000259" key="1">
    <source>
        <dbReference type="Pfam" id="PF01370"/>
    </source>
</evidence>
<dbReference type="PANTHER" id="PTHR12126">
    <property type="entry name" value="NADH-UBIQUINONE OXIDOREDUCTASE 39 KDA SUBUNIT-RELATED"/>
    <property type="match status" value="1"/>
</dbReference>
<dbReference type="EMBL" id="RZNJ01000004">
    <property type="protein sequence ID" value="RUT30350.1"/>
    <property type="molecule type" value="Genomic_DNA"/>
</dbReference>
<evidence type="ECO:0000313" key="3">
    <source>
        <dbReference type="Proteomes" id="UP000281547"/>
    </source>
</evidence>
<comment type="caution">
    <text evidence="2">The sequence shown here is derived from an EMBL/GenBank/DDBJ whole genome shotgun (WGS) entry which is preliminary data.</text>
</comment>
<accession>A0A433X8H5</accession>
<feature type="domain" description="NAD-dependent epimerase/dehydratase" evidence="1">
    <location>
        <begin position="8"/>
        <end position="216"/>
    </location>
</feature>
<dbReference type="CDD" id="cd05271">
    <property type="entry name" value="NDUFA9_like_SDR_a"/>
    <property type="match status" value="1"/>
</dbReference>
<reference evidence="2 3" key="1">
    <citation type="journal article" date="2016" name="Int. J. Syst. Evol. Microbiol.">
        <title>Arsenicitalea aurantiaca gen. nov., sp. nov., a new member of the family Hyphomicrobiaceae, isolated from high-arsenic sediment.</title>
        <authorList>
            <person name="Mu Y."/>
            <person name="Zhou L."/>
            <person name="Zeng X.C."/>
            <person name="Liu L."/>
            <person name="Pan Y."/>
            <person name="Chen X."/>
            <person name="Wang J."/>
            <person name="Li S."/>
            <person name="Li W.J."/>
            <person name="Wang Y."/>
        </authorList>
    </citation>
    <scope>NUCLEOTIDE SEQUENCE [LARGE SCALE GENOMIC DNA]</scope>
    <source>
        <strain evidence="2 3">42-50</strain>
    </source>
</reference>
<proteinExistence type="predicted"/>
<sequence length="320" mass="33834">MDHENTLVTVFGGSGFIGTQLVQALARRGHRVRVAVRRPDLAGHVRMLGGVGQVVPVQANIRDAASVRQAIAGAGAVVNLVGIGFEKGRQRFAAVNARGAATVAEAAREAGVTRLVHMSGLGFEGVEGSGFARSKTAGEEAVLEAFPEAVIIRPSIVFGPGDGFFNLLGSLARMSPVLPLIGGQSRFQPVHVGDVAEAIAIAVGGGVPGGRIYELGGPDIETYRQLTERVLKATGRSNLLLPLPVPVARAMAMVFSVLPRPLLTGDQITLLQRDNVVSPEAIAEHRTLAAFGILPTSMDAILPDYLWRFRRNGQFDRQTS</sequence>
<dbReference type="FunFam" id="3.40.50.720:FF:000702">
    <property type="entry name" value="NADH dehydrogenase (Ubiquinone)"/>
    <property type="match status" value="1"/>
</dbReference>
<dbReference type="PANTHER" id="PTHR12126:SF11">
    <property type="entry name" value="NADH DEHYDROGENASE [UBIQUINONE] 1 ALPHA SUBCOMPLEX SUBUNIT 9, MITOCHONDRIAL"/>
    <property type="match status" value="1"/>
</dbReference>
<dbReference type="RefSeq" id="WP_127189131.1">
    <property type="nucleotide sequence ID" value="NZ_RZNJ01000004.1"/>
</dbReference>
<dbReference type="GO" id="GO:0044877">
    <property type="term" value="F:protein-containing complex binding"/>
    <property type="evidence" value="ECO:0007669"/>
    <property type="project" value="TreeGrafter"/>
</dbReference>
<dbReference type="Pfam" id="PF01370">
    <property type="entry name" value="Epimerase"/>
    <property type="match status" value="1"/>
</dbReference>
<dbReference type="InterPro" id="IPR036291">
    <property type="entry name" value="NAD(P)-bd_dom_sf"/>
</dbReference>
<dbReference type="OrthoDB" id="9776313at2"/>
<name>A0A433X8H5_9HYPH</name>
<dbReference type="Proteomes" id="UP000281547">
    <property type="component" value="Unassembled WGS sequence"/>
</dbReference>
<dbReference type="InterPro" id="IPR051207">
    <property type="entry name" value="ComplexI_NDUFA9_subunit"/>
</dbReference>
<dbReference type="AlphaFoldDB" id="A0A433X8H5"/>